<reference evidence="1 2" key="1">
    <citation type="submission" date="2015-06" db="EMBL/GenBank/DDBJ databases">
        <title>Talaromyces atroroseus IBT 11181 draft genome.</title>
        <authorList>
            <person name="Rasmussen K.B."/>
            <person name="Rasmussen S."/>
            <person name="Petersen B."/>
            <person name="Sicheritz-Ponten T."/>
            <person name="Mortensen U.H."/>
            <person name="Thrane U."/>
        </authorList>
    </citation>
    <scope>NUCLEOTIDE SEQUENCE [LARGE SCALE GENOMIC DNA]</scope>
    <source>
        <strain evidence="1 2">IBT 11181</strain>
    </source>
</reference>
<accession>A0A1Q5QB55</accession>
<name>A0A1Q5QB55_TALAT</name>
<evidence type="ECO:0000313" key="1">
    <source>
        <dbReference type="EMBL" id="OKL62999.1"/>
    </source>
</evidence>
<comment type="caution">
    <text evidence="1">The sequence shown here is derived from an EMBL/GenBank/DDBJ whole genome shotgun (WGS) entry which is preliminary data.</text>
</comment>
<dbReference type="OrthoDB" id="5282002at2759"/>
<proteinExistence type="predicted"/>
<protein>
    <submittedName>
        <fullName evidence="1">Uncharacterized protein</fullName>
    </submittedName>
</protein>
<evidence type="ECO:0000313" key="2">
    <source>
        <dbReference type="Proteomes" id="UP000214365"/>
    </source>
</evidence>
<dbReference type="EMBL" id="LFMY01000002">
    <property type="protein sequence ID" value="OKL62999.1"/>
    <property type="molecule type" value="Genomic_DNA"/>
</dbReference>
<gene>
    <name evidence="1" type="ORF">UA08_01952</name>
</gene>
<dbReference type="GeneID" id="31001707"/>
<dbReference type="Proteomes" id="UP000214365">
    <property type="component" value="Unassembled WGS sequence"/>
</dbReference>
<organism evidence="1 2">
    <name type="scientific">Talaromyces atroroseus</name>
    <dbReference type="NCBI Taxonomy" id="1441469"/>
    <lineage>
        <taxon>Eukaryota</taxon>
        <taxon>Fungi</taxon>
        <taxon>Dikarya</taxon>
        <taxon>Ascomycota</taxon>
        <taxon>Pezizomycotina</taxon>
        <taxon>Eurotiomycetes</taxon>
        <taxon>Eurotiomycetidae</taxon>
        <taxon>Eurotiales</taxon>
        <taxon>Trichocomaceae</taxon>
        <taxon>Talaromyces</taxon>
        <taxon>Talaromyces sect. Trachyspermi</taxon>
    </lineage>
</organism>
<dbReference type="AlphaFoldDB" id="A0A1Q5QB55"/>
<sequence length="131" mass="14585">MSSADVFDFNADKVDGQMVDLLELVTSGTLIISFEAHPLMQPPDTHPTLFFLFDFIRNTRKELKSIDLDKLRAGDAESKKKITDVLGRNTFTNDLINDTSGKLALLTGGDPGRPVDFGQDIRDKARVLMEQ</sequence>
<keyword evidence="2" id="KW-1185">Reference proteome</keyword>
<dbReference type="RefSeq" id="XP_020123120.1">
    <property type="nucleotide sequence ID" value="XM_020261673.1"/>
</dbReference>